<accession>A0AAW1P227</accession>
<gene>
    <name evidence="5" type="ORF">WJX73_002782</name>
</gene>
<dbReference type="SMART" id="SM00065">
    <property type="entry name" value="GAF"/>
    <property type="match status" value="1"/>
</dbReference>
<feature type="region of interest" description="Disordered" evidence="3">
    <location>
        <begin position="298"/>
        <end position="332"/>
    </location>
</feature>
<comment type="caution">
    <text evidence="5">The sequence shown here is derived from an EMBL/GenBank/DDBJ whole genome shotgun (WGS) entry which is preliminary data.</text>
</comment>
<dbReference type="SUPFAM" id="SSF56112">
    <property type="entry name" value="Protein kinase-like (PK-like)"/>
    <property type="match status" value="1"/>
</dbReference>
<dbReference type="Proteomes" id="UP001465755">
    <property type="component" value="Unassembled WGS sequence"/>
</dbReference>
<dbReference type="PROSITE" id="PS00107">
    <property type="entry name" value="PROTEIN_KINASE_ATP"/>
    <property type="match status" value="1"/>
</dbReference>
<evidence type="ECO:0000256" key="3">
    <source>
        <dbReference type="SAM" id="MobiDB-lite"/>
    </source>
</evidence>
<evidence type="ECO:0000256" key="1">
    <source>
        <dbReference type="ARBA" id="ARBA00023170"/>
    </source>
</evidence>
<feature type="compositionally biased region" description="Polar residues" evidence="3">
    <location>
        <begin position="58"/>
        <end position="69"/>
    </location>
</feature>
<keyword evidence="2" id="KW-0067">ATP-binding</keyword>
<dbReference type="Gene3D" id="1.10.510.10">
    <property type="entry name" value="Transferase(Phosphotransferase) domain 1"/>
    <property type="match status" value="1"/>
</dbReference>
<feature type="region of interest" description="Disordered" evidence="3">
    <location>
        <begin position="808"/>
        <end position="834"/>
    </location>
</feature>
<name>A0AAW1P227_9CHLO</name>
<sequence>MGAQQSKERSRSGRSRKQAGGRRLSSVDGWLRRSKSPDAQAELSEGSSRTPRPVPESSPVQQSIVNKSQEVPPLSAAEVVHPPADNRSAGSAPDAQARPSGSSIAMEHICTARQTNQYLDTITRLAASLLDCTASVVTIFNKAGGTIYSAYGLTGDDSHLDLGPSGEHPDVARGAGCCCWVLLQLHKRMLVMEDCSTDLRVRGQSLSLGDRPLKFYAGAPLVASNGHTLGVLCVFDTSCHTFPAARYTLLSHLAEFATNELEGPSLLAGAQRVSVRLDPSGQKSLGLRAWLLRGRSAESPQNPSVRITVADKDAGAKPPGSPREPDSSRGPRCSLDIVDRAQIPVLPDETRALSPHGVALLRSPELLHTGIMLCDPNQQTWPVQYVSSTWVSLTGVSGERAMRAGLWGLFCEQGATVEGSEAHAASLMMPCRYSFRMKEQQEHTPAYFCVLVCKERERKSFPSSTGTPSAVPRLSPPLSRQASSASDVPLPGINTDVFEDTELGPLLGKGGNGRVYYGQWKGRQVAVKVLENFIPLQDALKMVMESPAEVLVAIDAQHPNIICTHHHGARLVKGYQGQSSDSPMSTYTSSMWAQTKTEACVIVERWLIMEYCPGGSLQDAVEKGLFHSSTAERGSQPDFNLILSMATDIASGVHFLHQRGFLHGDLAPGNVLLIPAADRACKWIGKVSDFGMSRAMEGGSSFHTKTFGTVTHMPPELLMEGKLSRATDTFAFGVLLWSLCTGQRPWQGLQSTQVMIKVAIMKQQLQCPEGTPPDIKALVDQCLEREHKSRPAFDVILQQLSVISSRLGQEQPLTEEAPTGGAPSEAVAVATPQP</sequence>
<dbReference type="InterPro" id="IPR011009">
    <property type="entry name" value="Kinase-like_dom_sf"/>
</dbReference>
<dbReference type="EMBL" id="JALJOQ010000069">
    <property type="protein sequence ID" value="KAK9802666.1"/>
    <property type="molecule type" value="Genomic_DNA"/>
</dbReference>
<evidence type="ECO:0000313" key="6">
    <source>
        <dbReference type="Proteomes" id="UP001465755"/>
    </source>
</evidence>
<evidence type="ECO:0000256" key="2">
    <source>
        <dbReference type="PROSITE-ProRule" id="PRU10141"/>
    </source>
</evidence>
<dbReference type="PANTHER" id="PTHR44329:SF214">
    <property type="entry name" value="PROTEIN KINASE DOMAIN-CONTAINING PROTEIN"/>
    <property type="match status" value="1"/>
</dbReference>
<protein>
    <recommendedName>
        <fullName evidence="4">Protein kinase domain-containing protein</fullName>
    </recommendedName>
</protein>
<feature type="binding site" evidence="2">
    <location>
        <position position="528"/>
    </location>
    <ligand>
        <name>ATP</name>
        <dbReference type="ChEBI" id="CHEBI:30616"/>
    </ligand>
</feature>
<proteinExistence type="predicted"/>
<dbReference type="Pfam" id="PF07714">
    <property type="entry name" value="PK_Tyr_Ser-Thr"/>
    <property type="match status" value="1"/>
</dbReference>
<dbReference type="GO" id="GO:0005524">
    <property type="term" value="F:ATP binding"/>
    <property type="evidence" value="ECO:0007669"/>
    <property type="project" value="UniProtKB-UniRule"/>
</dbReference>
<keyword evidence="2" id="KW-0547">Nucleotide-binding</keyword>
<evidence type="ECO:0000313" key="5">
    <source>
        <dbReference type="EMBL" id="KAK9802666.1"/>
    </source>
</evidence>
<dbReference type="InterPro" id="IPR029016">
    <property type="entry name" value="GAF-like_dom_sf"/>
</dbReference>
<keyword evidence="1" id="KW-0675">Receptor</keyword>
<dbReference type="AlphaFoldDB" id="A0AAW1P227"/>
<reference evidence="5 6" key="1">
    <citation type="journal article" date="2024" name="Nat. Commun.">
        <title>Phylogenomics reveals the evolutionary origins of lichenization in chlorophyte algae.</title>
        <authorList>
            <person name="Puginier C."/>
            <person name="Libourel C."/>
            <person name="Otte J."/>
            <person name="Skaloud P."/>
            <person name="Haon M."/>
            <person name="Grisel S."/>
            <person name="Petersen M."/>
            <person name="Berrin J.G."/>
            <person name="Delaux P.M."/>
            <person name="Dal Grande F."/>
            <person name="Keller J."/>
        </authorList>
    </citation>
    <scope>NUCLEOTIDE SEQUENCE [LARGE SCALE GENOMIC DNA]</scope>
    <source>
        <strain evidence="5 6">SAG 2036</strain>
    </source>
</reference>
<dbReference type="Gene3D" id="3.30.200.20">
    <property type="entry name" value="Phosphorylase Kinase, domain 1"/>
    <property type="match status" value="1"/>
</dbReference>
<organism evidence="5 6">
    <name type="scientific">Symbiochloris irregularis</name>
    <dbReference type="NCBI Taxonomy" id="706552"/>
    <lineage>
        <taxon>Eukaryota</taxon>
        <taxon>Viridiplantae</taxon>
        <taxon>Chlorophyta</taxon>
        <taxon>core chlorophytes</taxon>
        <taxon>Trebouxiophyceae</taxon>
        <taxon>Trebouxiales</taxon>
        <taxon>Trebouxiaceae</taxon>
        <taxon>Symbiochloris</taxon>
    </lineage>
</organism>
<dbReference type="PROSITE" id="PS00109">
    <property type="entry name" value="PROTEIN_KINASE_TYR"/>
    <property type="match status" value="1"/>
</dbReference>
<dbReference type="InterPro" id="IPR000719">
    <property type="entry name" value="Prot_kinase_dom"/>
</dbReference>
<dbReference type="Pfam" id="PF01590">
    <property type="entry name" value="GAF"/>
    <property type="match status" value="1"/>
</dbReference>
<dbReference type="InterPro" id="IPR008266">
    <property type="entry name" value="Tyr_kinase_AS"/>
</dbReference>
<dbReference type="InterPro" id="IPR001245">
    <property type="entry name" value="Ser-Thr/Tyr_kinase_cat_dom"/>
</dbReference>
<dbReference type="InterPro" id="IPR003018">
    <property type="entry name" value="GAF"/>
</dbReference>
<feature type="compositionally biased region" description="Basic and acidic residues" evidence="3">
    <location>
        <begin position="1"/>
        <end position="11"/>
    </location>
</feature>
<dbReference type="InterPro" id="IPR051681">
    <property type="entry name" value="Ser/Thr_Kinases-Pseudokinases"/>
</dbReference>
<feature type="domain" description="Protein kinase" evidence="4">
    <location>
        <begin position="501"/>
        <end position="803"/>
    </location>
</feature>
<dbReference type="GO" id="GO:0004674">
    <property type="term" value="F:protein serine/threonine kinase activity"/>
    <property type="evidence" value="ECO:0007669"/>
    <property type="project" value="TreeGrafter"/>
</dbReference>
<evidence type="ECO:0000259" key="4">
    <source>
        <dbReference type="PROSITE" id="PS50011"/>
    </source>
</evidence>
<feature type="region of interest" description="Disordered" evidence="3">
    <location>
        <begin position="460"/>
        <end position="491"/>
    </location>
</feature>
<dbReference type="InterPro" id="IPR017441">
    <property type="entry name" value="Protein_kinase_ATP_BS"/>
</dbReference>
<dbReference type="PANTHER" id="PTHR44329">
    <property type="entry name" value="SERINE/THREONINE-PROTEIN KINASE TNNI3K-RELATED"/>
    <property type="match status" value="1"/>
</dbReference>
<feature type="region of interest" description="Disordered" evidence="3">
    <location>
        <begin position="1"/>
        <end position="102"/>
    </location>
</feature>
<keyword evidence="6" id="KW-1185">Reference proteome</keyword>
<dbReference type="Gene3D" id="3.30.450.40">
    <property type="match status" value="1"/>
</dbReference>
<dbReference type="SUPFAM" id="SSF55781">
    <property type="entry name" value="GAF domain-like"/>
    <property type="match status" value="1"/>
</dbReference>
<dbReference type="PROSITE" id="PS50011">
    <property type="entry name" value="PROTEIN_KINASE_DOM"/>
    <property type="match status" value="1"/>
</dbReference>